<dbReference type="Pfam" id="PF02631">
    <property type="entry name" value="RecX_HTH2"/>
    <property type="match status" value="1"/>
</dbReference>
<dbReference type="PANTHER" id="PTHR33602:SF1">
    <property type="entry name" value="REGULATORY PROTEIN RECX FAMILY PROTEIN"/>
    <property type="match status" value="1"/>
</dbReference>
<keyword evidence="10" id="KW-1185">Reference proteome</keyword>
<dbReference type="InterPro" id="IPR003783">
    <property type="entry name" value="Regulatory_RecX"/>
</dbReference>
<dbReference type="Gene3D" id="1.10.10.10">
    <property type="entry name" value="Winged helix-like DNA-binding domain superfamily/Winged helix DNA-binding domain"/>
    <property type="match status" value="4"/>
</dbReference>
<dbReference type="InterPro" id="IPR036388">
    <property type="entry name" value="WH-like_DNA-bd_sf"/>
</dbReference>
<evidence type="ECO:0000256" key="5">
    <source>
        <dbReference type="HAMAP-Rule" id="MF_01114"/>
    </source>
</evidence>
<comment type="subcellular location">
    <subcellularLocation>
        <location evidence="1 5">Cytoplasm</location>
    </subcellularLocation>
</comment>
<comment type="caution">
    <text evidence="9">The sequence shown here is derived from an EMBL/GenBank/DDBJ whole genome shotgun (WGS) entry which is preliminary data.</text>
</comment>
<evidence type="ECO:0000313" key="9">
    <source>
        <dbReference type="EMBL" id="MDA7026636.1"/>
    </source>
</evidence>
<dbReference type="Pfam" id="PF21981">
    <property type="entry name" value="RecX_HTH3"/>
    <property type="match status" value="2"/>
</dbReference>
<name>A0ABT4X2X8_9BACI</name>
<feature type="domain" description="RecX third three-helical" evidence="7">
    <location>
        <begin position="212"/>
        <end position="257"/>
    </location>
</feature>
<dbReference type="NCBIfam" id="NF010733">
    <property type="entry name" value="PRK14135.1"/>
    <property type="match status" value="1"/>
</dbReference>
<comment type="function">
    <text evidence="5">Modulates RecA activity.</text>
</comment>
<dbReference type="HAMAP" id="MF_01114">
    <property type="entry name" value="RecX"/>
    <property type="match status" value="1"/>
</dbReference>
<feature type="domain" description="RecX first three-helical" evidence="8">
    <location>
        <begin position="63"/>
        <end position="99"/>
    </location>
</feature>
<dbReference type="InterPro" id="IPR053924">
    <property type="entry name" value="RecX_HTH_2nd"/>
</dbReference>
<organism evidence="9 10">
    <name type="scientific">Bacillus changyiensis</name>
    <dbReference type="NCBI Taxonomy" id="3004103"/>
    <lineage>
        <taxon>Bacteria</taxon>
        <taxon>Bacillati</taxon>
        <taxon>Bacillota</taxon>
        <taxon>Bacilli</taxon>
        <taxon>Bacillales</taxon>
        <taxon>Bacillaceae</taxon>
        <taxon>Bacillus</taxon>
    </lineage>
</organism>
<proteinExistence type="inferred from homology"/>
<dbReference type="InterPro" id="IPR053926">
    <property type="entry name" value="RecX_HTH_1st"/>
</dbReference>
<evidence type="ECO:0000259" key="7">
    <source>
        <dbReference type="Pfam" id="PF21981"/>
    </source>
</evidence>
<accession>A0ABT4X2X8</accession>
<evidence type="ECO:0000313" key="10">
    <source>
        <dbReference type="Proteomes" id="UP001211894"/>
    </source>
</evidence>
<feature type="domain" description="RecX third three-helical" evidence="7">
    <location>
        <begin position="153"/>
        <end position="199"/>
    </location>
</feature>
<comment type="similarity">
    <text evidence="2 5">Belongs to the RecX family.</text>
</comment>
<protein>
    <recommendedName>
        <fullName evidence="3 5">Regulatory protein RecX</fullName>
    </recommendedName>
</protein>
<evidence type="ECO:0000256" key="3">
    <source>
        <dbReference type="ARBA" id="ARBA00018111"/>
    </source>
</evidence>
<dbReference type="EMBL" id="JAQKAB010000005">
    <property type="protein sequence ID" value="MDA7026636.1"/>
    <property type="molecule type" value="Genomic_DNA"/>
</dbReference>
<sequence length="261" mass="30776">MPYITKITTQKNNEKRVNIFLDEKYAFSVDLDVLVKFNLKKGNQLDELDIIEIQYGDEIKKGFNKALDYLSYRKRSTKEVRDHLKKKGCSDASITEIIHMLRDYKYIDDHEFAVAYVNTYRKTKGPDVLQRELQLKGIDQELIEEALNSFTFEEQVKAAVKHVEKWLKKEKKVSAKATKQAIEQQLIRKGFSFDVIAQAELESDYEHDENAEWEALKKQADKAMQRYHYNGSYETKMKVKQFLFRKGFSPDMIEQYLNEEG</sequence>
<feature type="domain" description="RecX second three-helical" evidence="6">
    <location>
        <begin position="108"/>
        <end position="147"/>
    </location>
</feature>
<reference evidence="9 10" key="1">
    <citation type="submission" date="2023-01" db="EMBL/GenBank/DDBJ databases">
        <title>Bacillus changyiensis sp. nov., isolated from a coastal deposit.</title>
        <authorList>
            <person name="Xiao G."/>
            <person name="Lai Q."/>
            <person name="Hu Z."/>
            <person name="Shao Z."/>
        </authorList>
    </citation>
    <scope>NUCLEOTIDE SEQUENCE [LARGE SCALE GENOMIC DNA]</scope>
    <source>
        <strain evidence="9 10">CLL-7-23</strain>
    </source>
</reference>
<evidence type="ECO:0000256" key="2">
    <source>
        <dbReference type="ARBA" id="ARBA00009695"/>
    </source>
</evidence>
<dbReference type="RefSeq" id="WP_271340490.1">
    <property type="nucleotide sequence ID" value="NZ_JAQKAB010000005.1"/>
</dbReference>
<keyword evidence="4 5" id="KW-0963">Cytoplasm</keyword>
<gene>
    <name evidence="5 9" type="primary">recX</name>
    <name evidence="9" type="ORF">PJ311_08435</name>
</gene>
<evidence type="ECO:0000256" key="1">
    <source>
        <dbReference type="ARBA" id="ARBA00004496"/>
    </source>
</evidence>
<dbReference type="Pfam" id="PF21982">
    <property type="entry name" value="RecX_HTH1"/>
    <property type="match status" value="1"/>
</dbReference>
<dbReference type="Proteomes" id="UP001211894">
    <property type="component" value="Unassembled WGS sequence"/>
</dbReference>
<evidence type="ECO:0000259" key="8">
    <source>
        <dbReference type="Pfam" id="PF21982"/>
    </source>
</evidence>
<dbReference type="InterPro" id="IPR053925">
    <property type="entry name" value="RecX_HTH_3rd"/>
</dbReference>
<evidence type="ECO:0000259" key="6">
    <source>
        <dbReference type="Pfam" id="PF02631"/>
    </source>
</evidence>
<evidence type="ECO:0000256" key="4">
    <source>
        <dbReference type="ARBA" id="ARBA00022490"/>
    </source>
</evidence>
<dbReference type="PANTHER" id="PTHR33602">
    <property type="entry name" value="REGULATORY PROTEIN RECX FAMILY PROTEIN"/>
    <property type="match status" value="1"/>
</dbReference>